<dbReference type="OrthoDB" id="6493671at2759"/>
<reference evidence="2 3" key="1">
    <citation type="journal article" date="2020" name="Cell">
        <title>Large-Scale Comparative Analyses of Tick Genomes Elucidate Their Genetic Diversity and Vector Capacities.</title>
        <authorList>
            <consortium name="Tick Genome and Microbiome Consortium (TIGMIC)"/>
            <person name="Jia N."/>
            <person name="Wang J."/>
            <person name="Shi W."/>
            <person name="Du L."/>
            <person name="Sun Y."/>
            <person name="Zhan W."/>
            <person name="Jiang J.F."/>
            <person name="Wang Q."/>
            <person name="Zhang B."/>
            <person name="Ji P."/>
            <person name="Bell-Sakyi L."/>
            <person name="Cui X.M."/>
            <person name="Yuan T.T."/>
            <person name="Jiang B.G."/>
            <person name="Yang W.F."/>
            <person name="Lam T.T."/>
            <person name="Chang Q.C."/>
            <person name="Ding S.J."/>
            <person name="Wang X.J."/>
            <person name="Zhu J.G."/>
            <person name="Ruan X.D."/>
            <person name="Zhao L."/>
            <person name="Wei J.T."/>
            <person name="Ye R.Z."/>
            <person name="Que T.C."/>
            <person name="Du C.H."/>
            <person name="Zhou Y.H."/>
            <person name="Cheng J.X."/>
            <person name="Dai P.F."/>
            <person name="Guo W.B."/>
            <person name="Han X.H."/>
            <person name="Huang E.J."/>
            <person name="Li L.F."/>
            <person name="Wei W."/>
            <person name="Gao Y.C."/>
            <person name="Liu J.Z."/>
            <person name="Shao H.Z."/>
            <person name="Wang X."/>
            <person name="Wang C.C."/>
            <person name="Yang T.C."/>
            <person name="Huo Q.B."/>
            <person name="Li W."/>
            <person name="Chen H.Y."/>
            <person name="Chen S.E."/>
            <person name="Zhou L.G."/>
            <person name="Ni X.B."/>
            <person name="Tian J.H."/>
            <person name="Sheng Y."/>
            <person name="Liu T."/>
            <person name="Pan Y.S."/>
            <person name="Xia L.Y."/>
            <person name="Li J."/>
            <person name="Zhao F."/>
            <person name="Cao W.C."/>
        </authorList>
    </citation>
    <scope>NUCLEOTIDE SEQUENCE [LARGE SCALE GENOMIC DNA]</scope>
    <source>
        <strain evidence="2">HaeL-2018</strain>
    </source>
</reference>
<dbReference type="VEuPathDB" id="VectorBase:HLOH_041297"/>
<evidence type="ECO:0000313" key="2">
    <source>
        <dbReference type="EMBL" id="KAH9369277.1"/>
    </source>
</evidence>
<proteinExistence type="predicted"/>
<keyword evidence="3" id="KW-1185">Reference proteome</keyword>
<organism evidence="2 3">
    <name type="scientific">Haemaphysalis longicornis</name>
    <name type="common">Bush tick</name>
    <dbReference type="NCBI Taxonomy" id="44386"/>
    <lineage>
        <taxon>Eukaryota</taxon>
        <taxon>Metazoa</taxon>
        <taxon>Ecdysozoa</taxon>
        <taxon>Arthropoda</taxon>
        <taxon>Chelicerata</taxon>
        <taxon>Arachnida</taxon>
        <taxon>Acari</taxon>
        <taxon>Parasitiformes</taxon>
        <taxon>Ixodida</taxon>
        <taxon>Ixodoidea</taxon>
        <taxon>Ixodidae</taxon>
        <taxon>Haemaphysalinae</taxon>
        <taxon>Haemaphysalis</taxon>
    </lineage>
</organism>
<evidence type="ECO:0000313" key="3">
    <source>
        <dbReference type="Proteomes" id="UP000821853"/>
    </source>
</evidence>
<dbReference type="AlphaFoldDB" id="A0A9J6G1T6"/>
<accession>A0A9J6G1T6</accession>
<gene>
    <name evidence="2" type="ORF">HPB48_012353</name>
</gene>
<sequence>MTAETGRIDEATLRDLIEPVGDLDELDQACFHKGDDRWRQVGDEGWDHLFERTLVYLRTQLGYFFDYNIAEGNFGRLVRMYDPENRADVTVCFSAVVNARRENLWRTLSHPNLMELLRRIRHACSRRRKRSRRNARSAFNNRGRSDTKEERAVLGGLASLQPCRVVSPRDVRLDSVFAPPDVIAARIGLEAPSELQADRVDAWSFSTLVAEALTCHWRWKVRKFLVLSKSRERSTAERLSLLSEYVRSRFQSSACLRRYLHQHFRAARIDDDEAAALAGLLAWASGRTRPPGARWPPCGPTSTGTPRPRRPHAVWACVHVSRVFFRGALSAPAEDEVESSLGNTTTCTWDASSRELAYGRVDEEQDSDEQGAQTHHRPDEAGPVAMMLLPHGPPPKLAGSQLPGSLAARTRRWLAGLLHRQPPHRLG</sequence>
<protein>
    <submittedName>
        <fullName evidence="2">Uncharacterized protein</fullName>
    </submittedName>
</protein>
<evidence type="ECO:0000256" key="1">
    <source>
        <dbReference type="SAM" id="MobiDB-lite"/>
    </source>
</evidence>
<comment type="caution">
    <text evidence="2">The sequence shown here is derived from an EMBL/GenBank/DDBJ whole genome shotgun (WGS) entry which is preliminary data.</text>
</comment>
<dbReference type="Proteomes" id="UP000821853">
    <property type="component" value="Chromosome 2"/>
</dbReference>
<feature type="region of interest" description="Disordered" evidence="1">
    <location>
        <begin position="362"/>
        <end position="402"/>
    </location>
</feature>
<feature type="region of interest" description="Disordered" evidence="1">
    <location>
        <begin position="127"/>
        <end position="147"/>
    </location>
</feature>
<dbReference type="EMBL" id="JABSTR010000004">
    <property type="protein sequence ID" value="KAH9369277.1"/>
    <property type="molecule type" value="Genomic_DNA"/>
</dbReference>
<name>A0A9J6G1T6_HAELO</name>